<gene>
    <name evidence="9" type="ORF">pdam_00013539</name>
</gene>
<dbReference type="GO" id="GO:0035102">
    <property type="term" value="C:PRC1 complex"/>
    <property type="evidence" value="ECO:0007669"/>
    <property type="project" value="TreeGrafter"/>
</dbReference>
<keyword evidence="2" id="KW-0479">Metal-binding</keyword>
<dbReference type="GO" id="GO:1990841">
    <property type="term" value="F:promoter-specific chromatin binding"/>
    <property type="evidence" value="ECO:0007669"/>
    <property type="project" value="TreeGrafter"/>
</dbReference>
<feature type="compositionally biased region" description="Basic and acidic residues" evidence="7">
    <location>
        <begin position="96"/>
        <end position="106"/>
    </location>
</feature>
<dbReference type="PROSITE" id="PS50089">
    <property type="entry name" value="ZF_RING_2"/>
    <property type="match status" value="1"/>
</dbReference>
<keyword evidence="3 6" id="KW-0863">Zinc-finger</keyword>
<dbReference type="GO" id="GO:0000122">
    <property type="term" value="P:negative regulation of transcription by RNA polymerase II"/>
    <property type="evidence" value="ECO:0007669"/>
    <property type="project" value="TreeGrafter"/>
</dbReference>
<dbReference type="InterPro" id="IPR013083">
    <property type="entry name" value="Znf_RING/FYVE/PHD"/>
</dbReference>
<dbReference type="PANTHER" id="PTHR10825">
    <property type="entry name" value="RING FINGER DOMAIN-CONTAINING, POLYCOMB GROUP COMPONENT"/>
    <property type="match status" value="1"/>
</dbReference>
<dbReference type="Gene3D" id="3.30.40.10">
    <property type="entry name" value="Zinc/RING finger domain, C3HC4 (zinc finger)"/>
    <property type="match status" value="1"/>
</dbReference>
<keyword evidence="4" id="KW-0862">Zinc</keyword>
<feature type="region of interest" description="Disordered" evidence="7">
    <location>
        <begin position="96"/>
        <end position="119"/>
    </location>
</feature>
<evidence type="ECO:0000256" key="6">
    <source>
        <dbReference type="PROSITE-ProRule" id="PRU00175"/>
    </source>
</evidence>
<dbReference type="FunFam" id="3.30.40.10:FF:000122">
    <property type="entry name" value="polycomb group RING finger protein 1"/>
    <property type="match status" value="1"/>
</dbReference>
<dbReference type="EMBL" id="RCHS01003850">
    <property type="protein sequence ID" value="RMX39172.1"/>
    <property type="molecule type" value="Genomic_DNA"/>
</dbReference>
<dbReference type="InterPro" id="IPR001841">
    <property type="entry name" value="Znf_RING"/>
</dbReference>
<dbReference type="OrthoDB" id="1305878at2759"/>
<dbReference type="Proteomes" id="UP000275408">
    <property type="component" value="Unassembled WGS sequence"/>
</dbReference>
<dbReference type="SUPFAM" id="SSF57850">
    <property type="entry name" value="RING/U-box"/>
    <property type="match status" value="1"/>
</dbReference>
<organism evidence="9 10">
    <name type="scientific">Pocillopora damicornis</name>
    <name type="common">Cauliflower coral</name>
    <name type="synonym">Millepora damicornis</name>
    <dbReference type="NCBI Taxonomy" id="46731"/>
    <lineage>
        <taxon>Eukaryota</taxon>
        <taxon>Metazoa</taxon>
        <taxon>Cnidaria</taxon>
        <taxon>Anthozoa</taxon>
        <taxon>Hexacorallia</taxon>
        <taxon>Scleractinia</taxon>
        <taxon>Astrocoeniina</taxon>
        <taxon>Pocilloporidae</taxon>
        <taxon>Pocillopora</taxon>
    </lineage>
</organism>
<dbReference type="InterPro" id="IPR032443">
    <property type="entry name" value="RAWUL"/>
</dbReference>
<name>A0A3M6TCQ5_POCDA</name>
<comment type="subcellular location">
    <subcellularLocation>
        <location evidence="1">Nucleus</location>
    </subcellularLocation>
</comment>
<evidence type="ECO:0000256" key="7">
    <source>
        <dbReference type="SAM" id="MobiDB-lite"/>
    </source>
</evidence>
<dbReference type="GO" id="GO:0008270">
    <property type="term" value="F:zinc ion binding"/>
    <property type="evidence" value="ECO:0007669"/>
    <property type="project" value="UniProtKB-KW"/>
</dbReference>
<dbReference type="Gene3D" id="3.10.20.90">
    <property type="entry name" value="Phosphatidylinositol 3-kinase Catalytic Subunit, Chain A, domain 1"/>
    <property type="match status" value="1"/>
</dbReference>
<dbReference type="STRING" id="46731.A0A3M6TCQ5"/>
<evidence type="ECO:0000256" key="1">
    <source>
        <dbReference type="ARBA" id="ARBA00004123"/>
    </source>
</evidence>
<evidence type="ECO:0000256" key="2">
    <source>
        <dbReference type="ARBA" id="ARBA00022723"/>
    </source>
</evidence>
<evidence type="ECO:0000256" key="5">
    <source>
        <dbReference type="ARBA" id="ARBA00023242"/>
    </source>
</evidence>
<dbReference type="Pfam" id="PF13923">
    <property type="entry name" value="zf-C3HC4_2"/>
    <property type="match status" value="1"/>
</dbReference>
<keyword evidence="5" id="KW-0539">Nucleus</keyword>
<protein>
    <recommendedName>
        <fullName evidence="8">RING-type domain-containing protein</fullName>
    </recommendedName>
</protein>
<feature type="compositionally biased region" description="Basic residues" evidence="7">
    <location>
        <begin position="261"/>
        <end position="271"/>
    </location>
</feature>
<dbReference type="Pfam" id="PF16207">
    <property type="entry name" value="RAWUL"/>
    <property type="match status" value="1"/>
</dbReference>
<dbReference type="SMART" id="SM00184">
    <property type="entry name" value="RING"/>
    <property type="match status" value="1"/>
</dbReference>
<evidence type="ECO:0000256" key="3">
    <source>
        <dbReference type="ARBA" id="ARBA00022771"/>
    </source>
</evidence>
<sequence length="487" mass="54681">MSLRTMQLQDLNPHIMCVLCGGYLVDATTIVECLHSFCRSCIVKYLQTSYHCPVCDVEVHKTKPLLHIRPDRTLQDIVYKIVPGIYHEEVNRRKEFEASQTDKNESATDETATSNDQEKENLPFEDPVCITLEYFRKTRNRMEKEVFPTRYLRCSSEVTVKVLKKFLVMKFAIPETHITEIIRSDEILDGHLTMKEVCRIYGLYSKPFVDLQFVFLEKNDSGAVSEEKPKILEVKRKKIKKRKGNKALLKKCLDSNSPGQFKKKFGKKKKSSSYQPCEVGGKVNMEPSEPQSFENEKKENLGPSSNLLCSNVNKGGLESPQGLACDDVENLRDPNVKESSLCFQPQANGSSVSESKLIVYSQGSANFNQNETSAADQSTVNRLEHDVTDTSVSSDMKIADSSSILSPNSQSRGELFLPTTNTGSVDEPSVTLDANDLAFAQLDGNLKGKEVESSVLNQTNDDFMNHRSTELESPNMLRGLGLMLETL</sequence>
<dbReference type="PANTHER" id="PTHR10825:SF29">
    <property type="entry name" value="POLYCOMB GROUP RING FINGER PROTEIN 1"/>
    <property type="match status" value="1"/>
</dbReference>
<evidence type="ECO:0000313" key="10">
    <source>
        <dbReference type="Proteomes" id="UP000275408"/>
    </source>
</evidence>
<keyword evidence="10" id="KW-1185">Reference proteome</keyword>
<evidence type="ECO:0000256" key="4">
    <source>
        <dbReference type="ARBA" id="ARBA00022833"/>
    </source>
</evidence>
<reference evidence="9 10" key="1">
    <citation type="journal article" date="2018" name="Sci. Rep.">
        <title>Comparative analysis of the Pocillopora damicornis genome highlights role of immune system in coral evolution.</title>
        <authorList>
            <person name="Cunning R."/>
            <person name="Bay R.A."/>
            <person name="Gillette P."/>
            <person name="Baker A.C."/>
            <person name="Traylor-Knowles N."/>
        </authorList>
    </citation>
    <scope>NUCLEOTIDE SEQUENCE [LARGE SCALE GENOMIC DNA]</scope>
    <source>
        <strain evidence="9">RSMAS</strain>
        <tissue evidence="9">Whole animal</tissue>
    </source>
</reference>
<evidence type="ECO:0000313" key="9">
    <source>
        <dbReference type="EMBL" id="RMX39172.1"/>
    </source>
</evidence>
<dbReference type="AlphaFoldDB" id="A0A3M6TCQ5"/>
<dbReference type="PROSITE" id="PS00518">
    <property type="entry name" value="ZF_RING_1"/>
    <property type="match status" value="1"/>
</dbReference>
<proteinExistence type="predicted"/>
<feature type="region of interest" description="Disordered" evidence="7">
    <location>
        <begin position="260"/>
        <end position="307"/>
    </location>
</feature>
<comment type="caution">
    <text evidence="9">The sequence shown here is derived from an EMBL/GenBank/DDBJ whole genome shotgun (WGS) entry which is preliminary data.</text>
</comment>
<evidence type="ECO:0000259" key="8">
    <source>
        <dbReference type="PROSITE" id="PS50089"/>
    </source>
</evidence>
<accession>A0A3M6TCQ5</accession>
<dbReference type="InterPro" id="IPR017907">
    <property type="entry name" value="Znf_RING_CS"/>
</dbReference>
<feature type="domain" description="RING-type" evidence="8">
    <location>
        <begin position="17"/>
        <end position="56"/>
    </location>
</feature>